<keyword evidence="4" id="KW-1003">Cell membrane</keyword>
<dbReference type="InterPro" id="IPR005254">
    <property type="entry name" value="Heme_biosyn_assoc_TPR_pro"/>
</dbReference>
<keyword evidence="13" id="KW-1185">Reference proteome</keyword>
<evidence type="ECO:0000256" key="10">
    <source>
        <dbReference type="SAM" id="Phobius"/>
    </source>
</evidence>
<keyword evidence="5" id="KW-0997">Cell inner membrane</keyword>
<evidence type="ECO:0000256" key="4">
    <source>
        <dbReference type="ARBA" id="ARBA00022475"/>
    </source>
</evidence>
<dbReference type="GO" id="GO:0005886">
    <property type="term" value="C:plasma membrane"/>
    <property type="evidence" value="ECO:0007669"/>
    <property type="project" value="UniProtKB-SubCell"/>
</dbReference>
<dbReference type="AlphaFoldDB" id="A0A364NIZ7"/>
<dbReference type="Pfam" id="PF07219">
    <property type="entry name" value="HemY_N"/>
    <property type="match status" value="1"/>
</dbReference>
<feature type="domain" description="HemY N-terminal" evidence="11">
    <location>
        <begin position="27"/>
        <end position="132"/>
    </location>
</feature>
<evidence type="ECO:0000259" key="11">
    <source>
        <dbReference type="Pfam" id="PF07219"/>
    </source>
</evidence>
<keyword evidence="9" id="KW-0627">Porphyrin biosynthesis</keyword>
<dbReference type="InterPro" id="IPR011990">
    <property type="entry name" value="TPR-like_helical_dom_sf"/>
</dbReference>
<dbReference type="Gene3D" id="1.25.40.10">
    <property type="entry name" value="Tetratricopeptide repeat domain"/>
    <property type="match status" value="2"/>
</dbReference>
<dbReference type="NCBIfam" id="TIGR00540">
    <property type="entry name" value="TPR_hemY_coli"/>
    <property type="match status" value="1"/>
</dbReference>
<gene>
    <name evidence="12" type="ORF">DN062_15840</name>
</gene>
<comment type="subcellular location">
    <subcellularLocation>
        <location evidence="2">Cell inner membrane</location>
        <topology evidence="2">Multi-pass membrane protein</topology>
    </subcellularLocation>
</comment>
<dbReference type="RefSeq" id="WP_112160273.1">
    <property type="nucleotide sequence ID" value="NZ_QKRX01000015.1"/>
</dbReference>
<comment type="pathway">
    <text evidence="3">Porphyrin-containing compound metabolism; protoheme biosynthesis.</text>
</comment>
<feature type="transmembrane region" description="Helical" evidence="10">
    <location>
        <begin position="42"/>
        <end position="64"/>
    </location>
</feature>
<evidence type="ECO:0000313" key="12">
    <source>
        <dbReference type="EMBL" id="RAU16865.1"/>
    </source>
</evidence>
<comment type="caution">
    <text evidence="12">The sequence shown here is derived from an EMBL/GenBank/DDBJ whole genome shotgun (WGS) entry which is preliminary data.</text>
</comment>
<proteinExistence type="predicted"/>
<dbReference type="Proteomes" id="UP000250744">
    <property type="component" value="Unassembled WGS sequence"/>
</dbReference>
<dbReference type="EMBL" id="QKRX01000015">
    <property type="protein sequence ID" value="RAU16865.1"/>
    <property type="molecule type" value="Genomic_DNA"/>
</dbReference>
<name>A0A364NIZ7_9GAMM</name>
<sequence length="415" mass="46936">MKRFFLLILIVLVAGAWAGQLMMQDTGYVLVAFKQTTIETTLWVFLIATLIAFFIAHGLVNLFFNTHLPWDKFRNWREKRQQKAANKETLKGFLQLSQGDCLKAQNLLSQSAEKSGVPLINYLAAARAANEGGDHQNADLLLQKALKAAPEADLTIKITEAQFKVNRGQIEAALTLLLNLRRTEPRNKQILVLLKEVYAGLDDWQGLVDLLPDLKKYEALTNTQLQRIEKEACIGLLKQFKQQNTLTDENAVKHLQSLWVTLPKTVAKHNDVVAEYTQQLIEHKGFSAAETLLRETLNNSWNERLIELYGQVQLAKPRKLLDQAKAWFPAHPESLGLKLALARLSLLNQEWEEAAEYYQMTLASQETPEHLAEYARLLKHLGKPVEASEQLNRSIELLSSQLPDLPLPPPALKAT</sequence>
<comment type="function">
    <text evidence="1">Involved in a late step of protoheme IX synthesis.</text>
</comment>
<organism evidence="12 13">
    <name type="scientific">Nitrincola tibetensis</name>
    <dbReference type="NCBI Taxonomy" id="2219697"/>
    <lineage>
        <taxon>Bacteria</taxon>
        <taxon>Pseudomonadati</taxon>
        <taxon>Pseudomonadota</taxon>
        <taxon>Gammaproteobacteria</taxon>
        <taxon>Oceanospirillales</taxon>
        <taxon>Oceanospirillaceae</taxon>
        <taxon>Nitrincola</taxon>
    </lineage>
</organism>
<reference evidence="12 13" key="1">
    <citation type="submission" date="2018-06" db="EMBL/GenBank/DDBJ databases">
        <title>Nitrincola tibetense sp. nov., isolated from Lake XuguoCo on Tibetan Plateau.</title>
        <authorList>
            <person name="Xing P."/>
        </authorList>
    </citation>
    <scope>NUCLEOTIDE SEQUENCE [LARGE SCALE GENOMIC DNA]</scope>
    <source>
        <strain evidence="13">xg18</strain>
    </source>
</reference>
<evidence type="ECO:0000256" key="2">
    <source>
        <dbReference type="ARBA" id="ARBA00004429"/>
    </source>
</evidence>
<evidence type="ECO:0000313" key="13">
    <source>
        <dbReference type="Proteomes" id="UP000250744"/>
    </source>
</evidence>
<dbReference type="SUPFAM" id="SSF48452">
    <property type="entry name" value="TPR-like"/>
    <property type="match status" value="1"/>
</dbReference>
<protein>
    <submittedName>
        <fullName evidence="12">Heme biosynthesis protein HemY</fullName>
    </submittedName>
</protein>
<keyword evidence="7 10" id="KW-1133">Transmembrane helix</keyword>
<dbReference type="InterPro" id="IPR010817">
    <property type="entry name" value="HemY_N"/>
</dbReference>
<evidence type="ECO:0000256" key="6">
    <source>
        <dbReference type="ARBA" id="ARBA00022692"/>
    </source>
</evidence>
<evidence type="ECO:0000256" key="9">
    <source>
        <dbReference type="ARBA" id="ARBA00023244"/>
    </source>
</evidence>
<accession>A0A364NIZ7</accession>
<evidence type="ECO:0000256" key="1">
    <source>
        <dbReference type="ARBA" id="ARBA00002962"/>
    </source>
</evidence>
<evidence type="ECO:0000256" key="3">
    <source>
        <dbReference type="ARBA" id="ARBA00004744"/>
    </source>
</evidence>
<dbReference type="UniPathway" id="UPA00252"/>
<keyword evidence="6 10" id="KW-0812">Transmembrane</keyword>
<dbReference type="OrthoDB" id="7053339at2"/>
<dbReference type="GO" id="GO:0042168">
    <property type="term" value="P:heme metabolic process"/>
    <property type="evidence" value="ECO:0007669"/>
    <property type="project" value="InterPro"/>
</dbReference>
<evidence type="ECO:0000256" key="8">
    <source>
        <dbReference type="ARBA" id="ARBA00023136"/>
    </source>
</evidence>
<keyword evidence="8 10" id="KW-0472">Membrane</keyword>
<evidence type="ECO:0000256" key="5">
    <source>
        <dbReference type="ARBA" id="ARBA00022519"/>
    </source>
</evidence>
<dbReference type="GO" id="GO:0006779">
    <property type="term" value="P:porphyrin-containing compound biosynthetic process"/>
    <property type="evidence" value="ECO:0007669"/>
    <property type="project" value="UniProtKB-KW"/>
</dbReference>
<evidence type="ECO:0000256" key="7">
    <source>
        <dbReference type="ARBA" id="ARBA00022989"/>
    </source>
</evidence>